<dbReference type="EMBL" id="LIIK01000031">
    <property type="protein sequence ID" value="KQM08567.1"/>
    <property type="molecule type" value="Genomic_DNA"/>
</dbReference>
<comment type="caution">
    <text evidence="2">The sequence shown here is derived from an EMBL/GenBank/DDBJ whole genome shotgun (WGS) entry which is preliminary data.</text>
</comment>
<gene>
    <name evidence="2" type="ORF">AL399_06595</name>
</gene>
<dbReference type="InterPro" id="IPR011055">
    <property type="entry name" value="Dup_hybrid_motif"/>
</dbReference>
<dbReference type="CDD" id="cd12797">
    <property type="entry name" value="M23_peptidase"/>
    <property type="match status" value="1"/>
</dbReference>
<evidence type="ECO:0000313" key="2">
    <source>
        <dbReference type="EMBL" id="KQM08567.1"/>
    </source>
</evidence>
<dbReference type="GO" id="GO:0004222">
    <property type="term" value="F:metalloendopeptidase activity"/>
    <property type="evidence" value="ECO:0007669"/>
    <property type="project" value="TreeGrafter"/>
</dbReference>
<evidence type="ECO:0000259" key="1">
    <source>
        <dbReference type="Pfam" id="PF01551"/>
    </source>
</evidence>
<dbReference type="Proteomes" id="UP000054172">
    <property type="component" value="Unassembled WGS sequence"/>
</dbReference>
<organism evidence="2 3">
    <name type="scientific">Candidatus [Bacteroides] periocalifornicus</name>
    <dbReference type="NCBI Taxonomy" id="1702214"/>
    <lineage>
        <taxon>Bacteria</taxon>
        <taxon>Pseudomonadati</taxon>
        <taxon>Bacteroidota</taxon>
    </lineage>
</organism>
<name>A0A0Q4B7J8_9BACT</name>
<dbReference type="InterPro" id="IPR016047">
    <property type="entry name" value="M23ase_b-sheet_dom"/>
</dbReference>
<evidence type="ECO:0000313" key="3">
    <source>
        <dbReference type="Proteomes" id="UP000054172"/>
    </source>
</evidence>
<dbReference type="SUPFAM" id="SSF51261">
    <property type="entry name" value="Duplicated hybrid motif"/>
    <property type="match status" value="1"/>
</dbReference>
<dbReference type="STRING" id="1702214.AL399_06595"/>
<sequence>MDGEIVRINVAVSGYGKAIYIAHPNGSTSVYGHLRNFAPDIAEWVEAEQYRLQQGLVVLYPKPGRFPVKAGQLIGYSGNTGSSGGPHLHFELRYSEGIPYNSYLSGIKFVDVAPPQFRRLYVYSIDTTNYQASLSARREVHLRGKGNSYRVLDTLLVDSVAGLAVEVTDLVNPQSLRCNIASLRMLVGGSQTFWFDTDEVPFPETAYADAHVDNEIRVSRGAKVRLLFQLPGNRFSRYRTLNHGKLTLKKGEVQPVTIEASDAAGNTSQLTLVLKGTGRPVAKRHTPISPVSDTIHWDKGGTVSDSLFSFTLQPGDLYYDCLLQAKAAFADSTSLGPVVDLHSEVVPLHRAGELSLATRAIPDTLRQHLYLARWNARCKHFEYYAKADLVGERAVAKVRDFGRYTLLADTTPPRLEPSRVAKVCSGLPRKNARMLLRARDKVTSIAAVEGAIDGQWALWEFEPKTGEIWHDLDSTRTAKGQSHQLKLKVFDALGNAQVLECEFRW</sequence>
<dbReference type="AlphaFoldDB" id="A0A0Q4B7J8"/>
<feature type="domain" description="M23ase beta-sheet core" evidence="1">
    <location>
        <begin position="68"/>
        <end position="95"/>
    </location>
</feature>
<dbReference type="Pfam" id="PF01551">
    <property type="entry name" value="Peptidase_M23"/>
    <property type="match status" value="1"/>
</dbReference>
<dbReference type="PATRIC" id="fig|1702214.3.peg.621"/>
<keyword evidence="3" id="KW-1185">Reference proteome</keyword>
<dbReference type="PANTHER" id="PTHR21666">
    <property type="entry name" value="PEPTIDASE-RELATED"/>
    <property type="match status" value="1"/>
</dbReference>
<protein>
    <recommendedName>
        <fullName evidence="1">M23ase beta-sheet core domain-containing protein</fullName>
    </recommendedName>
</protein>
<dbReference type="InterPro" id="IPR050570">
    <property type="entry name" value="Cell_wall_metabolism_enzyme"/>
</dbReference>
<accession>A0A0Q4B7J8</accession>
<proteinExistence type="predicted"/>
<dbReference type="Gene3D" id="2.70.70.10">
    <property type="entry name" value="Glucose Permease (Domain IIA)"/>
    <property type="match status" value="1"/>
</dbReference>
<reference evidence="2" key="1">
    <citation type="submission" date="2015-08" db="EMBL/GenBank/DDBJ databases">
        <title>Candidatus Bacteriodes Periocalifornicus.</title>
        <authorList>
            <person name="McLean J.S."/>
            <person name="Kelley S."/>
        </authorList>
    </citation>
    <scope>NUCLEOTIDE SEQUENCE [LARGE SCALE GENOMIC DNA]</scope>
    <source>
        <strain evidence="2">12B</strain>
    </source>
</reference>
<dbReference type="PANTHER" id="PTHR21666:SF270">
    <property type="entry name" value="MUREIN HYDROLASE ACTIVATOR ENVC"/>
    <property type="match status" value="1"/>
</dbReference>